<evidence type="ECO:0000256" key="2">
    <source>
        <dbReference type="SAM" id="MobiDB-lite"/>
    </source>
</evidence>
<evidence type="ECO:0000313" key="3">
    <source>
        <dbReference type="EMBL" id="GLB42061.1"/>
    </source>
</evidence>
<comment type="caution">
    <text evidence="3">The sequence shown here is derived from an EMBL/GenBank/DDBJ whole genome shotgun (WGS) entry which is preliminary data.</text>
</comment>
<evidence type="ECO:0000313" key="4">
    <source>
        <dbReference type="Proteomes" id="UP001063166"/>
    </source>
</evidence>
<dbReference type="AlphaFoldDB" id="A0A9P3PVP1"/>
<dbReference type="InterPro" id="IPR036412">
    <property type="entry name" value="HAD-like_sf"/>
</dbReference>
<evidence type="ECO:0000256" key="1">
    <source>
        <dbReference type="ARBA" id="ARBA00022801"/>
    </source>
</evidence>
<feature type="region of interest" description="Disordered" evidence="2">
    <location>
        <begin position="112"/>
        <end position="131"/>
    </location>
</feature>
<dbReference type="InterPro" id="IPR023214">
    <property type="entry name" value="HAD_sf"/>
</dbReference>
<proteinExistence type="predicted"/>
<dbReference type="Proteomes" id="UP001063166">
    <property type="component" value="Unassembled WGS sequence"/>
</dbReference>
<keyword evidence="1" id="KW-0378">Hydrolase</keyword>
<dbReference type="Gene3D" id="3.40.50.1000">
    <property type="entry name" value="HAD superfamily/HAD-like"/>
    <property type="match status" value="1"/>
</dbReference>
<reference evidence="3" key="1">
    <citation type="submission" date="2022-07" db="EMBL/GenBank/DDBJ databases">
        <title>The genome of Lyophyllum shimeji provides insight into the initial evolution of ectomycorrhizal fungal genome.</title>
        <authorList>
            <person name="Kobayashi Y."/>
            <person name="Shibata T."/>
            <person name="Hirakawa H."/>
            <person name="Shigenobu S."/>
            <person name="Nishiyama T."/>
            <person name="Yamada A."/>
            <person name="Hasebe M."/>
            <person name="Kawaguchi M."/>
        </authorList>
    </citation>
    <scope>NUCLEOTIDE SEQUENCE</scope>
    <source>
        <strain evidence="3">AT787</strain>
    </source>
</reference>
<dbReference type="GO" id="GO:0016787">
    <property type="term" value="F:hydrolase activity"/>
    <property type="evidence" value="ECO:0007669"/>
    <property type="project" value="UniProtKB-KW"/>
</dbReference>
<dbReference type="PANTHER" id="PTHR43316:SF9">
    <property type="entry name" value="ACID DEHALOGENASE, PUTATIVE (AFU_ORTHOLOGUE AFUA_6G14460)-RELATED"/>
    <property type="match status" value="1"/>
</dbReference>
<dbReference type="OrthoDB" id="20198at2759"/>
<dbReference type="InterPro" id="IPR051540">
    <property type="entry name" value="S-2-haloacid_dehalogenase"/>
</dbReference>
<dbReference type="Gene3D" id="1.10.150.750">
    <property type="match status" value="1"/>
</dbReference>
<accession>A0A9P3PVP1</accession>
<organism evidence="3 4">
    <name type="scientific">Lyophyllum shimeji</name>
    <name type="common">Hon-shimeji</name>
    <name type="synonym">Tricholoma shimeji</name>
    <dbReference type="NCBI Taxonomy" id="47721"/>
    <lineage>
        <taxon>Eukaryota</taxon>
        <taxon>Fungi</taxon>
        <taxon>Dikarya</taxon>
        <taxon>Basidiomycota</taxon>
        <taxon>Agaricomycotina</taxon>
        <taxon>Agaricomycetes</taxon>
        <taxon>Agaricomycetidae</taxon>
        <taxon>Agaricales</taxon>
        <taxon>Tricholomatineae</taxon>
        <taxon>Lyophyllaceae</taxon>
        <taxon>Lyophyllum</taxon>
    </lineage>
</organism>
<sequence>MSTPAPHKLTDHKYLIFDVYGTLVDWETGIHNALKPLLTRFRSASNWSRREVLDGFLSIELDIQAQQPKMLYSDLLAKAHEALEARLLAVEGAAVRGIDETKIATLDGHPPALSVADKPGEPSAVKLDTEPTPDAHKIFGSSIKQWAPFPDSSEALHELSKHFHLIVLSNVDHASFAHTHTYLSEGSSPSPAITYDQQAPALYSRPDPNPHPRDLWLPRKTPGSKSPFSLVLTAQDVGAYKPSVRGFLAAFEAIRSEPDLLVDPATGEVAAAPTIDDIKAKTLVVAQSLTHDHVPAKELGVCSVWIDRQGAVFRPSPPSDGKEFGWRWRFETLGDLAKAVEDEVRAE</sequence>
<gene>
    <name evidence="3" type="ORF">LshimejAT787_1100760</name>
</gene>
<dbReference type="EMBL" id="BRPK01000011">
    <property type="protein sequence ID" value="GLB42061.1"/>
    <property type="molecule type" value="Genomic_DNA"/>
</dbReference>
<dbReference type="SUPFAM" id="SSF56784">
    <property type="entry name" value="HAD-like"/>
    <property type="match status" value="1"/>
</dbReference>
<keyword evidence="4" id="KW-1185">Reference proteome</keyword>
<protein>
    <submittedName>
        <fullName evidence="3">HAD-like protein</fullName>
    </submittedName>
</protein>
<dbReference type="PANTHER" id="PTHR43316">
    <property type="entry name" value="HYDROLASE, HALOACID DELAHOGENASE-RELATED"/>
    <property type="match status" value="1"/>
</dbReference>
<name>A0A9P3PVP1_LYOSH</name>